<comment type="caution">
    <text evidence="4">The sequence shown here is derived from an EMBL/GenBank/DDBJ whole genome shotgun (WGS) entry which is preliminary data.</text>
</comment>
<dbReference type="Proteomes" id="UP000533598">
    <property type="component" value="Unassembled WGS sequence"/>
</dbReference>
<protein>
    <submittedName>
        <fullName evidence="4">Uncharacterized protein</fullName>
    </submittedName>
</protein>
<gene>
    <name evidence="4" type="ORF">HNR67_002591</name>
</gene>
<evidence type="ECO:0000313" key="5">
    <source>
        <dbReference type="Proteomes" id="UP000533598"/>
    </source>
</evidence>
<feature type="transmembrane region" description="Helical" evidence="2">
    <location>
        <begin position="163"/>
        <end position="184"/>
    </location>
</feature>
<keyword evidence="2" id="KW-0472">Membrane</keyword>
<proteinExistence type="predicted"/>
<evidence type="ECO:0000256" key="2">
    <source>
        <dbReference type="SAM" id="Phobius"/>
    </source>
</evidence>
<keyword evidence="5" id="KW-1185">Reference proteome</keyword>
<dbReference type="RefSeq" id="WP_185002294.1">
    <property type="nucleotide sequence ID" value="NZ_BAAAUI010000015.1"/>
</dbReference>
<name>A0A7W7CAV6_9PSEU</name>
<keyword evidence="2" id="KW-1133">Transmembrane helix</keyword>
<feature type="region of interest" description="Disordered" evidence="1">
    <location>
        <begin position="115"/>
        <end position="150"/>
    </location>
</feature>
<feature type="compositionally biased region" description="Basic and acidic residues" evidence="1">
    <location>
        <begin position="127"/>
        <end position="138"/>
    </location>
</feature>
<keyword evidence="3" id="KW-0732">Signal</keyword>
<keyword evidence="2" id="KW-0812">Transmembrane</keyword>
<evidence type="ECO:0000256" key="1">
    <source>
        <dbReference type="SAM" id="MobiDB-lite"/>
    </source>
</evidence>
<organism evidence="4 5">
    <name type="scientific">Crossiella cryophila</name>
    <dbReference type="NCBI Taxonomy" id="43355"/>
    <lineage>
        <taxon>Bacteria</taxon>
        <taxon>Bacillati</taxon>
        <taxon>Actinomycetota</taxon>
        <taxon>Actinomycetes</taxon>
        <taxon>Pseudonocardiales</taxon>
        <taxon>Pseudonocardiaceae</taxon>
        <taxon>Crossiella</taxon>
    </lineage>
</organism>
<evidence type="ECO:0000313" key="4">
    <source>
        <dbReference type="EMBL" id="MBB4676473.1"/>
    </source>
</evidence>
<evidence type="ECO:0000256" key="3">
    <source>
        <dbReference type="SAM" id="SignalP"/>
    </source>
</evidence>
<dbReference type="AlphaFoldDB" id="A0A7W7CAV6"/>
<reference evidence="4 5" key="1">
    <citation type="submission" date="2020-08" db="EMBL/GenBank/DDBJ databases">
        <title>Sequencing the genomes of 1000 actinobacteria strains.</title>
        <authorList>
            <person name="Klenk H.-P."/>
        </authorList>
    </citation>
    <scope>NUCLEOTIDE SEQUENCE [LARGE SCALE GENOMIC DNA]</scope>
    <source>
        <strain evidence="4 5">DSM 44230</strain>
    </source>
</reference>
<feature type="region of interest" description="Disordered" evidence="1">
    <location>
        <begin position="75"/>
        <end position="94"/>
    </location>
</feature>
<feature type="signal peptide" evidence="3">
    <location>
        <begin position="1"/>
        <end position="27"/>
    </location>
</feature>
<accession>A0A7W7CAV6</accession>
<feature type="chain" id="PRO_5030718604" evidence="3">
    <location>
        <begin position="28"/>
        <end position="191"/>
    </location>
</feature>
<dbReference type="EMBL" id="JACHMH010000001">
    <property type="protein sequence ID" value="MBB4676473.1"/>
    <property type="molecule type" value="Genomic_DNA"/>
</dbReference>
<sequence length="191" mass="19611">MGTRLAFTGITAAAIATAFLAAPVAFAADEVIGAIGVQDKSIRAGQEVLVRAYCKDPRFTGSKITSAVLDAPPLTGKPGQSYTSDGRIKPDAKPGTHTLSFTCAGKTITGSFEVLPSQRRPGTTPRKPVETKANEQVKVKPKGAAETGGGALAQQGLGESLDWMSVGGFAAGGLAAVAAGVIIFRNRRQKV</sequence>